<keyword evidence="1" id="KW-0812">Transmembrane</keyword>
<evidence type="ECO:0000313" key="3">
    <source>
        <dbReference type="Proteomes" id="UP000176609"/>
    </source>
</evidence>
<dbReference type="InterPro" id="IPR018580">
    <property type="entry name" value="Uncharacterised_YfhO"/>
</dbReference>
<evidence type="ECO:0008006" key="4">
    <source>
        <dbReference type="Google" id="ProtNLM"/>
    </source>
</evidence>
<comment type="caution">
    <text evidence="2">The sequence shown here is derived from an EMBL/GenBank/DDBJ whole genome shotgun (WGS) entry which is preliminary data.</text>
</comment>
<dbReference type="Pfam" id="PF09586">
    <property type="entry name" value="YfhO"/>
    <property type="match status" value="1"/>
</dbReference>
<feature type="transmembrane region" description="Helical" evidence="1">
    <location>
        <begin position="5"/>
        <end position="21"/>
    </location>
</feature>
<proteinExistence type="predicted"/>
<reference evidence="2 3" key="1">
    <citation type="journal article" date="2016" name="Nat. Commun.">
        <title>Thousands of microbial genomes shed light on interconnected biogeochemical processes in an aquifer system.</title>
        <authorList>
            <person name="Anantharaman K."/>
            <person name="Brown C.T."/>
            <person name="Hug L.A."/>
            <person name="Sharon I."/>
            <person name="Castelle C.J."/>
            <person name="Probst A.J."/>
            <person name="Thomas B.C."/>
            <person name="Singh A."/>
            <person name="Wilkins M.J."/>
            <person name="Karaoz U."/>
            <person name="Brodie E.L."/>
            <person name="Williams K.H."/>
            <person name="Hubbard S.S."/>
            <person name="Banfield J.F."/>
        </authorList>
    </citation>
    <scope>NUCLEOTIDE SEQUENCE [LARGE SCALE GENOMIC DNA]</scope>
</reference>
<feature type="transmembrane region" description="Helical" evidence="1">
    <location>
        <begin position="117"/>
        <end position="135"/>
    </location>
</feature>
<feature type="transmembrane region" description="Helical" evidence="1">
    <location>
        <begin position="334"/>
        <end position="367"/>
    </location>
</feature>
<feature type="transmembrane region" description="Helical" evidence="1">
    <location>
        <begin position="457"/>
        <end position="475"/>
    </location>
</feature>
<name>A0A1F6AN92_9BACT</name>
<evidence type="ECO:0000313" key="2">
    <source>
        <dbReference type="EMBL" id="OGG26155.1"/>
    </source>
</evidence>
<dbReference type="Proteomes" id="UP000176609">
    <property type="component" value="Unassembled WGS sequence"/>
</dbReference>
<feature type="transmembrane region" description="Helical" evidence="1">
    <location>
        <begin position="175"/>
        <end position="193"/>
    </location>
</feature>
<dbReference type="EMBL" id="MFJR01000013">
    <property type="protein sequence ID" value="OGG26155.1"/>
    <property type="molecule type" value="Genomic_DNA"/>
</dbReference>
<feature type="transmembrane region" description="Helical" evidence="1">
    <location>
        <begin position="273"/>
        <end position="293"/>
    </location>
</feature>
<accession>A0A1F6AN92</accession>
<gene>
    <name evidence="2" type="ORF">A2960_04135</name>
</gene>
<protein>
    <recommendedName>
        <fullName evidence="4">Membrane protein 6-pyruvoyl-tetrahydropterin synthase-related domain-containing protein</fullName>
    </recommendedName>
</protein>
<feature type="transmembrane region" description="Helical" evidence="1">
    <location>
        <begin position="387"/>
        <end position="410"/>
    </location>
</feature>
<dbReference type="AlphaFoldDB" id="A0A1F6AN92"/>
<keyword evidence="1" id="KW-1133">Transmembrane helix</keyword>
<sequence length="812" mass="93246">MKYVAYLILIANIIFNLWLNFPETKILADPNDNIFQFSLVNRTNWVWQNYGCPLSLSCLPNLIDHLVPNWAEGYPLPFYYSHIPQIAIVSSYNLIIKPLSSLFSSPITLYTYYNWSRYLLFTLFPIPVYLALRIVGLNPLLSSLGAFFASQFSTDGLYGIDPPSFLWRGYGLTSQLYGIFFLPLGLAFVYRALSRRGEAMLFEHAHGLESRPSRDEFGKCAKKSWLTSAAAIVFLTLTTAGHLGIGIIGILSTIPFIFLDLNLKNIILRAKKLLFVICCLFLVLAYWLIPILLNNQYHIVSFWDPIWKFNSYGVYEVVRQFLQGEIFDWKRGPIITILVMIGFFNIILNTSLFPFALLFIFWVFFYFGRTTWGGLIDLIPGMKDFHQHRFIVGVHIASLFLIPSGLDYIFRLVRQTLGKITNIIEIVSNLKNSPDGHRGIHDAVIPIKSGTASGQNIIFYILSIALVSILSYFTVKQTMDYASLNNRWIGEANTAYKYDEDNFQNLLSRLDSLPYSRLYAGRPGNWGKDFRLGSTQLYLLMGSYGYDISQFLPETWSPLSENEQNFDERVAEDYDLLNIKYIVTDKNHDFTVKAKLDNKYGPFELYTVPTTGWFDVVTAPQFVKSDKTNFINIVHLWHQSYPRRWKMHPLISVEKKPLIPQGMQKILEMKDEVSYSEGSGLKGAKDLTPSTKNIFSDYPFVFPESTPSGKIVSEKVERQTYTGTVEVPNNCRNCFAMFKMSYHPDWTVKLDGNVTGKYAVFPFYLAVPITSGTHTVEFTYQPNRLKIILMIGEIIILLTFICFRFYKKNKLS</sequence>
<organism evidence="2 3">
    <name type="scientific">Candidatus Gottesmanbacteria bacterium RIFCSPLOWO2_01_FULL_39_12b</name>
    <dbReference type="NCBI Taxonomy" id="1798388"/>
    <lineage>
        <taxon>Bacteria</taxon>
        <taxon>Candidatus Gottesmaniibacteriota</taxon>
    </lineage>
</organism>
<feature type="transmembrane region" description="Helical" evidence="1">
    <location>
        <begin position="787"/>
        <end position="806"/>
    </location>
</feature>
<keyword evidence="1" id="KW-0472">Membrane</keyword>
<evidence type="ECO:0000256" key="1">
    <source>
        <dbReference type="SAM" id="Phobius"/>
    </source>
</evidence>